<gene>
    <name evidence="9" type="ORF">TELCIR_05706</name>
</gene>
<evidence type="ECO:0000256" key="6">
    <source>
        <dbReference type="PROSITE-ProRule" id="PRU00884"/>
    </source>
</evidence>
<reference evidence="9 10" key="1">
    <citation type="submission" date="2015-09" db="EMBL/GenBank/DDBJ databases">
        <title>Draft genome of the parasitic nematode Teladorsagia circumcincta isolate WARC Sus (inbred).</title>
        <authorList>
            <person name="Mitreva M."/>
        </authorList>
    </citation>
    <scope>NUCLEOTIDE SEQUENCE [LARGE SCALE GENOMIC DNA]</scope>
    <source>
        <strain evidence="9 10">S</strain>
    </source>
</reference>
<feature type="domain" description="Ephrin RBD" evidence="8">
    <location>
        <begin position="60"/>
        <end position="188"/>
    </location>
</feature>
<name>A0A2G9UQ32_TELCI</name>
<evidence type="ECO:0000313" key="9">
    <source>
        <dbReference type="EMBL" id="PIO72371.1"/>
    </source>
</evidence>
<dbReference type="InterPro" id="IPR008972">
    <property type="entry name" value="Cupredoxin"/>
</dbReference>
<dbReference type="GO" id="GO:0005886">
    <property type="term" value="C:plasma membrane"/>
    <property type="evidence" value="ECO:0007669"/>
    <property type="project" value="TreeGrafter"/>
</dbReference>
<accession>A0A2G9UQ32</accession>
<keyword evidence="3 7" id="KW-0472">Membrane</keyword>
<evidence type="ECO:0000256" key="3">
    <source>
        <dbReference type="ARBA" id="ARBA00023136"/>
    </source>
</evidence>
<dbReference type="GO" id="GO:0048013">
    <property type="term" value="P:ephrin receptor signaling pathway"/>
    <property type="evidence" value="ECO:0007669"/>
    <property type="project" value="TreeGrafter"/>
</dbReference>
<evidence type="ECO:0000256" key="7">
    <source>
        <dbReference type="SAM" id="Phobius"/>
    </source>
</evidence>
<protein>
    <submittedName>
        <fullName evidence="9">Ephrin</fullName>
    </submittedName>
</protein>
<keyword evidence="7" id="KW-0812">Transmembrane</keyword>
<keyword evidence="4" id="KW-1015">Disulfide bond</keyword>
<dbReference type="PANTHER" id="PTHR11304:SF29">
    <property type="entry name" value="EPHRIN"/>
    <property type="match status" value="1"/>
</dbReference>
<dbReference type="Proteomes" id="UP000230423">
    <property type="component" value="Unassembled WGS sequence"/>
</dbReference>
<evidence type="ECO:0000256" key="1">
    <source>
        <dbReference type="ARBA" id="ARBA00004370"/>
    </source>
</evidence>
<evidence type="ECO:0000256" key="2">
    <source>
        <dbReference type="ARBA" id="ARBA00022729"/>
    </source>
</evidence>
<feature type="transmembrane region" description="Helical" evidence="7">
    <location>
        <begin position="39"/>
        <end position="56"/>
    </location>
</feature>
<comment type="subcellular location">
    <subcellularLocation>
        <location evidence="1">Membrane</location>
    </subcellularLocation>
</comment>
<evidence type="ECO:0000256" key="4">
    <source>
        <dbReference type="ARBA" id="ARBA00023157"/>
    </source>
</evidence>
<dbReference type="AlphaFoldDB" id="A0A2G9UQ32"/>
<dbReference type="SUPFAM" id="SSF49503">
    <property type="entry name" value="Cupredoxins"/>
    <property type="match status" value="1"/>
</dbReference>
<dbReference type="Gene3D" id="2.60.40.420">
    <property type="entry name" value="Cupredoxins - blue copper proteins"/>
    <property type="match status" value="1"/>
</dbReference>
<comment type="similarity">
    <text evidence="6">Belongs to the ephrin family.</text>
</comment>
<dbReference type="GO" id="GO:0007411">
    <property type="term" value="P:axon guidance"/>
    <property type="evidence" value="ECO:0007669"/>
    <property type="project" value="TreeGrafter"/>
</dbReference>
<dbReference type="InterPro" id="IPR031328">
    <property type="entry name" value="Ephrin"/>
</dbReference>
<evidence type="ECO:0000313" key="10">
    <source>
        <dbReference type="Proteomes" id="UP000230423"/>
    </source>
</evidence>
<keyword evidence="5" id="KW-0325">Glycoprotein</keyword>
<dbReference type="GO" id="GO:0046875">
    <property type="term" value="F:ephrin receptor binding"/>
    <property type="evidence" value="ECO:0007669"/>
    <property type="project" value="TreeGrafter"/>
</dbReference>
<dbReference type="OrthoDB" id="6250301at2759"/>
<keyword evidence="2" id="KW-0732">Signal</keyword>
<dbReference type="PROSITE" id="PS51551">
    <property type="entry name" value="EPHRIN_RBD_2"/>
    <property type="match status" value="1"/>
</dbReference>
<keyword evidence="7" id="KW-1133">Transmembrane helix</keyword>
<sequence>MCKRCQRHRVKMTDIVECTVWKAPVQNRVMQSSIYRTRMIRFSVLLAIITSYYPTLAVRGHHHDVYWNSSNPIFEPFDNAIDSPGYYELVARPLDIVRFHCPRKRAKEYSLIYKVSLEEFQRCSLGKDAELAASCDGEHHIVRYTLLQDEYQPEQLYFITTSSGKIEGLYDRRLGLCNEKNMRMAVLFGTENLIQRHDPLLGSDVDLQRLMRDRFYLAEENGELNWKKNVLPDIGWNQRHQNELGFFAQTEEKIEDVVSAGKNLTVIPQQRHPPFCSLRSSFFCSGYDESCLFVMAYYLNRIAKRQQLQRKY</sequence>
<evidence type="ECO:0000259" key="8">
    <source>
        <dbReference type="PROSITE" id="PS51551"/>
    </source>
</evidence>
<dbReference type="Pfam" id="PF00812">
    <property type="entry name" value="Ephrin"/>
    <property type="match status" value="1"/>
</dbReference>
<dbReference type="InterPro" id="IPR001799">
    <property type="entry name" value="Ephrin_RBD"/>
</dbReference>
<proteinExistence type="inferred from homology"/>
<dbReference type="PANTHER" id="PTHR11304">
    <property type="entry name" value="EPHRIN"/>
    <property type="match status" value="1"/>
</dbReference>
<comment type="caution">
    <text evidence="6">Lacks conserved residue(s) required for the propagation of feature annotation.</text>
</comment>
<dbReference type="EMBL" id="KZ345695">
    <property type="protein sequence ID" value="PIO72371.1"/>
    <property type="molecule type" value="Genomic_DNA"/>
</dbReference>
<evidence type="ECO:0000256" key="5">
    <source>
        <dbReference type="ARBA" id="ARBA00023180"/>
    </source>
</evidence>
<organism evidence="9 10">
    <name type="scientific">Teladorsagia circumcincta</name>
    <name type="common">Brown stomach worm</name>
    <name type="synonym">Ostertagia circumcincta</name>
    <dbReference type="NCBI Taxonomy" id="45464"/>
    <lineage>
        <taxon>Eukaryota</taxon>
        <taxon>Metazoa</taxon>
        <taxon>Ecdysozoa</taxon>
        <taxon>Nematoda</taxon>
        <taxon>Chromadorea</taxon>
        <taxon>Rhabditida</taxon>
        <taxon>Rhabditina</taxon>
        <taxon>Rhabditomorpha</taxon>
        <taxon>Strongyloidea</taxon>
        <taxon>Trichostrongylidae</taxon>
        <taxon>Teladorsagia</taxon>
    </lineage>
</organism>
<keyword evidence="10" id="KW-1185">Reference proteome</keyword>